<evidence type="ECO:0000313" key="4">
    <source>
        <dbReference type="Proteomes" id="UP000317624"/>
    </source>
</evidence>
<keyword evidence="2" id="KW-0732">Signal</keyword>
<keyword evidence="4" id="KW-1185">Reference proteome</keyword>
<organism evidence="3 4">
    <name type="scientific">Hymenobacter setariae</name>
    <dbReference type="NCBI Taxonomy" id="2594794"/>
    <lineage>
        <taxon>Bacteria</taxon>
        <taxon>Pseudomonadati</taxon>
        <taxon>Bacteroidota</taxon>
        <taxon>Cytophagia</taxon>
        <taxon>Cytophagales</taxon>
        <taxon>Hymenobacteraceae</taxon>
        <taxon>Hymenobacter</taxon>
    </lineage>
</organism>
<feature type="region of interest" description="Disordered" evidence="1">
    <location>
        <begin position="315"/>
        <end position="344"/>
    </location>
</feature>
<accession>A0A558BZD8</accession>
<keyword evidence="3" id="KW-0449">Lipoprotein</keyword>
<sequence>MKKSFLILGVAALSLTSSCVSNLGDDYNVNPKLAASASASGFISNAERTLVRTVTSSSVNLNPLRFYMQYWAATDYPTESRYDLITRNIPLNYWNALYRDCITDLRAAKAAVPNDIAVPAANKNNTLAVAELLEIYAWANLVEVFGNVPYTQALDATNLQPKYDDQATIYADLITRLDAVIGKFDTSTDIGTGENDLIFPGTSAAATTAEWLKFANAMKLRMALVLADVDPGKAKTMAEATVGKLPTSSADAVDLTFDRTVPNTNPLYEDLVYSNRIDFVGANTFINPLKGIAGNATGVPVTGAVDPRLDDYFNQPTSPDVPAGTYAGGNVGRTNNKETLSQPGDKLRAQTLPGVLISYAQVELMLAEAVERGFTVGGTAASHYNAGVTASIQEWGGTTADATTYLSLPTIAYNTAPGDYKQKIGYQYWVALYNQPTESWTQWRRLDYPQLPLAASPLNGITVIPRRFTYPASEQSLNGANYTAASAALGSTGDNVATKLFWDKF</sequence>
<proteinExistence type="predicted"/>
<evidence type="ECO:0000256" key="2">
    <source>
        <dbReference type="SAM" id="SignalP"/>
    </source>
</evidence>
<dbReference type="InterPro" id="IPR041662">
    <property type="entry name" value="SusD-like_2"/>
</dbReference>
<evidence type="ECO:0000256" key="1">
    <source>
        <dbReference type="SAM" id="MobiDB-lite"/>
    </source>
</evidence>
<name>A0A558BZD8_9BACT</name>
<feature type="chain" id="PRO_5021993146" evidence="2">
    <location>
        <begin position="24"/>
        <end position="505"/>
    </location>
</feature>
<feature type="compositionally biased region" description="Polar residues" evidence="1">
    <location>
        <begin position="332"/>
        <end position="342"/>
    </location>
</feature>
<dbReference type="SUPFAM" id="SSF48452">
    <property type="entry name" value="TPR-like"/>
    <property type="match status" value="1"/>
</dbReference>
<dbReference type="AlphaFoldDB" id="A0A558BZD8"/>
<dbReference type="Gene3D" id="1.25.40.390">
    <property type="match status" value="1"/>
</dbReference>
<dbReference type="OrthoDB" id="622163at2"/>
<dbReference type="InterPro" id="IPR011990">
    <property type="entry name" value="TPR-like_helical_dom_sf"/>
</dbReference>
<reference evidence="3 4" key="1">
    <citation type="submission" date="2019-07" db="EMBL/GenBank/DDBJ databases">
        <title>Hymenobacter sp. straun FUR1 Genome sequencing and assembly.</title>
        <authorList>
            <person name="Chhetri G."/>
        </authorList>
    </citation>
    <scope>NUCLEOTIDE SEQUENCE [LARGE SCALE GENOMIC DNA]</scope>
    <source>
        <strain evidence="3 4">Fur1</strain>
    </source>
</reference>
<gene>
    <name evidence="3" type="ORF">FNT36_10740</name>
</gene>
<protein>
    <submittedName>
        <fullName evidence="3">SusD/RagB family nutrient-binding outer membrane lipoprotein</fullName>
    </submittedName>
</protein>
<dbReference type="PROSITE" id="PS51257">
    <property type="entry name" value="PROKAR_LIPOPROTEIN"/>
    <property type="match status" value="1"/>
</dbReference>
<dbReference type="RefSeq" id="WP_144847303.1">
    <property type="nucleotide sequence ID" value="NZ_VMRJ01000002.1"/>
</dbReference>
<dbReference type="Pfam" id="PF12771">
    <property type="entry name" value="SusD-like_2"/>
    <property type="match status" value="1"/>
</dbReference>
<dbReference type="EMBL" id="VMRJ01000002">
    <property type="protein sequence ID" value="TVT41889.1"/>
    <property type="molecule type" value="Genomic_DNA"/>
</dbReference>
<evidence type="ECO:0000313" key="3">
    <source>
        <dbReference type="EMBL" id="TVT41889.1"/>
    </source>
</evidence>
<feature type="signal peptide" evidence="2">
    <location>
        <begin position="1"/>
        <end position="23"/>
    </location>
</feature>
<dbReference type="Proteomes" id="UP000317624">
    <property type="component" value="Unassembled WGS sequence"/>
</dbReference>
<comment type="caution">
    <text evidence="3">The sequence shown here is derived from an EMBL/GenBank/DDBJ whole genome shotgun (WGS) entry which is preliminary data.</text>
</comment>